<accession>A0A4R5VHU2</accession>
<reference evidence="2 3" key="1">
    <citation type="submission" date="2019-03" db="EMBL/GenBank/DDBJ databases">
        <title>Bacillus niacini sp. nov. a Nicotinate-Metabolizing Mesophile Isolated from Soil.</title>
        <authorList>
            <person name="Zhang G."/>
        </authorList>
    </citation>
    <scope>NUCLEOTIDE SEQUENCE [LARGE SCALE GENOMIC DNA]</scope>
    <source>
        <strain evidence="2 3">WN066</strain>
    </source>
</reference>
<dbReference type="RefSeq" id="WP_133340603.1">
    <property type="nucleotide sequence ID" value="NZ_JAVGVR010000001.1"/>
</dbReference>
<sequence>MNNIKASHYINIEHIASGFDDFRISVDFDGNLILLTEKDAKGKYLHKIYHFLNQEINEINVPLVKEAFDFAQPLEENWLMVSARTDEEEGYLRNATLFDIQGNVLKTFSFDDAIQDVQTTKNSDIWVSYFDENMDSGLRCFDKEGLQTFNYHDFVIQTGRKVPFIDDCYALNVTSESTIIYYYYDFPLVKLNKTGYEIFPNIPIKGSHAFANLNDFVLFSHGYDDRAVVYLYSLRDKQRKTFQTVDQNGEELKYEYAVGRGSKLFLVKGRNVYLINMEDEKFVKENI</sequence>
<dbReference type="Proteomes" id="UP000295132">
    <property type="component" value="Unassembled WGS sequence"/>
</dbReference>
<evidence type="ECO:0000313" key="1">
    <source>
        <dbReference type="EMBL" id="MDQ6596404.1"/>
    </source>
</evidence>
<dbReference type="EMBL" id="JAVGVR010000001">
    <property type="protein sequence ID" value="MDQ6596404.1"/>
    <property type="molecule type" value="Genomic_DNA"/>
</dbReference>
<evidence type="ECO:0000313" key="3">
    <source>
        <dbReference type="Proteomes" id="UP000295132"/>
    </source>
</evidence>
<comment type="caution">
    <text evidence="2">The sequence shown here is derived from an EMBL/GenBank/DDBJ whole genome shotgun (WGS) entry which is preliminary data.</text>
</comment>
<organism evidence="2 3">
    <name type="scientific">Bacillus salipaludis</name>
    <dbReference type="NCBI Taxonomy" id="2547811"/>
    <lineage>
        <taxon>Bacteria</taxon>
        <taxon>Bacillati</taxon>
        <taxon>Bacillota</taxon>
        <taxon>Bacilli</taxon>
        <taxon>Bacillales</taxon>
        <taxon>Bacillaceae</taxon>
        <taxon>Bacillus</taxon>
    </lineage>
</organism>
<dbReference type="AlphaFoldDB" id="A0A4R5VHU2"/>
<dbReference type="EMBL" id="SMYO01000062">
    <property type="protein sequence ID" value="TDK53745.1"/>
    <property type="molecule type" value="Genomic_DNA"/>
</dbReference>
<dbReference type="Proteomes" id="UP001178888">
    <property type="component" value="Unassembled WGS sequence"/>
</dbReference>
<keyword evidence="4" id="KW-1185">Reference proteome</keyword>
<name>A0A4R5VHU2_9BACI</name>
<evidence type="ECO:0000313" key="4">
    <source>
        <dbReference type="Proteomes" id="UP001178888"/>
    </source>
</evidence>
<reference evidence="1" key="2">
    <citation type="submission" date="2023-08" db="EMBL/GenBank/DDBJ databases">
        <title>Nitrogen cycling bacteria in agricultural field soils.</title>
        <authorList>
            <person name="Jang J."/>
        </authorList>
    </citation>
    <scope>NUCLEOTIDE SEQUENCE</scope>
    <source>
        <strain evidence="1">PS3-36</strain>
    </source>
</reference>
<protein>
    <submittedName>
        <fullName evidence="2">Uncharacterized protein</fullName>
    </submittedName>
</protein>
<evidence type="ECO:0000313" key="2">
    <source>
        <dbReference type="EMBL" id="TDK53745.1"/>
    </source>
</evidence>
<proteinExistence type="predicted"/>
<gene>
    <name evidence="2" type="ORF">E2K98_30010</name>
    <name evidence="1" type="ORF">RCG21_08425</name>
</gene>